<proteinExistence type="predicted"/>
<dbReference type="AlphaFoldDB" id="A0AAV2Z4S4"/>
<feature type="non-terminal residue" evidence="2">
    <location>
        <position position="1"/>
    </location>
</feature>
<feature type="region of interest" description="Disordered" evidence="1">
    <location>
        <begin position="42"/>
        <end position="63"/>
    </location>
</feature>
<reference evidence="2" key="2">
    <citation type="journal article" date="2023" name="Microbiol Resour">
        <title>Decontamination and Annotation of the Draft Genome Sequence of the Oomycete Lagenidium giganteum ARSEF 373.</title>
        <authorList>
            <person name="Morgan W.R."/>
            <person name="Tartar A."/>
        </authorList>
    </citation>
    <scope>NUCLEOTIDE SEQUENCE</scope>
    <source>
        <strain evidence="2">ARSEF 373</strain>
    </source>
</reference>
<evidence type="ECO:0000313" key="2">
    <source>
        <dbReference type="EMBL" id="DBA00432.1"/>
    </source>
</evidence>
<evidence type="ECO:0000256" key="1">
    <source>
        <dbReference type="SAM" id="MobiDB-lite"/>
    </source>
</evidence>
<accession>A0AAV2Z4S4</accession>
<feature type="compositionally biased region" description="Low complexity" evidence="1">
    <location>
        <begin position="50"/>
        <end position="63"/>
    </location>
</feature>
<dbReference type="Proteomes" id="UP001146120">
    <property type="component" value="Unassembled WGS sequence"/>
</dbReference>
<reference evidence="2" key="1">
    <citation type="submission" date="2022-11" db="EMBL/GenBank/DDBJ databases">
        <authorList>
            <person name="Morgan W.R."/>
            <person name="Tartar A."/>
        </authorList>
    </citation>
    <scope>NUCLEOTIDE SEQUENCE</scope>
    <source>
        <strain evidence="2">ARSEF 373</strain>
    </source>
</reference>
<comment type="caution">
    <text evidence="2">The sequence shown here is derived from an EMBL/GenBank/DDBJ whole genome shotgun (WGS) entry which is preliminary data.</text>
</comment>
<name>A0AAV2Z4S4_9STRA</name>
<evidence type="ECO:0000313" key="3">
    <source>
        <dbReference type="Proteomes" id="UP001146120"/>
    </source>
</evidence>
<protein>
    <submittedName>
        <fullName evidence="2">Uncharacterized protein</fullName>
    </submittedName>
</protein>
<organism evidence="2 3">
    <name type="scientific">Lagenidium giganteum</name>
    <dbReference type="NCBI Taxonomy" id="4803"/>
    <lineage>
        <taxon>Eukaryota</taxon>
        <taxon>Sar</taxon>
        <taxon>Stramenopiles</taxon>
        <taxon>Oomycota</taxon>
        <taxon>Peronosporomycetes</taxon>
        <taxon>Pythiales</taxon>
        <taxon>Pythiaceae</taxon>
    </lineage>
</organism>
<sequence>TVGSKQTKRARSGNYEIKFRRVTFQPVTPLVGELESVVTRCSIPHPTTPSSNQSNSSGRQSSA</sequence>
<keyword evidence="3" id="KW-1185">Reference proteome</keyword>
<dbReference type="EMBL" id="DAKRPA010000064">
    <property type="protein sequence ID" value="DBA00432.1"/>
    <property type="molecule type" value="Genomic_DNA"/>
</dbReference>
<gene>
    <name evidence="2" type="ORF">N0F65_012963</name>
</gene>